<sequence>MRTATRTFRLITTWRVPAPAGQVWDILAEPGFTWPDWWPSLTRESSGAITGPDGYGGAGSWARLRVRSPVGAALVIRLDLVESRAPGADRSGRARLRVSGDLRGGASVLVSEQPGDQSEVRLTWVVTPTRGWTARAARRAPALCEWSHARVMRAGERGLVRHVLSTSS</sequence>
<dbReference type="InterPro" id="IPR023393">
    <property type="entry name" value="START-like_dom_sf"/>
</dbReference>
<reference evidence="1 2" key="1">
    <citation type="journal article" date="2021" name="Arch. Microbiol.">
        <title>Myceligenerans indicum sp. nov., an actinobacterium isolated from mangrove sediment of Sundarbans, India.</title>
        <authorList>
            <person name="Asha K."/>
            <person name="Bhadury P."/>
        </authorList>
    </citation>
    <scope>NUCLEOTIDE SEQUENCE [LARGE SCALE GENOMIC DNA]</scope>
    <source>
        <strain evidence="1 2">I2</strain>
    </source>
</reference>
<protein>
    <recommendedName>
        <fullName evidence="3">Polyketide cyclase</fullName>
    </recommendedName>
</protein>
<comment type="caution">
    <text evidence="1">The sequence shown here is derived from an EMBL/GenBank/DDBJ whole genome shotgun (WGS) entry which is preliminary data.</text>
</comment>
<keyword evidence="2" id="KW-1185">Reference proteome</keyword>
<organism evidence="1 2">
    <name type="scientific">Myceligenerans indicum</name>
    <dbReference type="NCBI Taxonomy" id="2593663"/>
    <lineage>
        <taxon>Bacteria</taxon>
        <taxon>Bacillati</taxon>
        <taxon>Actinomycetota</taxon>
        <taxon>Actinomycetes</taxon>
        <taxon>Micrococcales</taxon>
        <taxon>Promicromonosporaceae</taxon>
        <taxon>Myceligenerans</taxon>
    </lineage>
</organism>
<evidence type="ECO:0000313" key="2">
    <source>
        <dbReference type="Proteomes" id="UP000675409"/>
    </source>
</evidence>
<proteinExistence type="predicted"/>
<dbReference type="RefSeq" id="WP_201847519.1">
    <property type="nucleotide sequence ID" value="NZ_JABBYC010000019.1"/>
</dbReference>
<evidence type="ECO:0000313" key="1">
    <source>
        <dbReference type="EMBL" id="MBL0886988.1"/>
    </source>
</evidence>
<accession>A0ABS1LLE1</accession>
<name>A0ABS1LLE1_9MICO</name>
<dbReference type="EMBL" id="JABBYC010000019">
    <property type="protein sequence ID" value="MBL0886988.1"/>
    <property type="molecule type" value="Genomic_DNA"/>
</dbReference>
<dbReference type="SUPFAM" id="SSF55961">
    <property type="entry name" value="Bet v1-like"/>
    <property type="match status" value="1"/>
</dbReference>
<dbReference type="Gene3D" id="3.30.530.20">
    <property type="match status" value="1"/>
</dbReference>
<dbReference type="Proteomes" id="UP000675409">
    <property type="component" value="Unassembled WGS sequence"/>
</dbReference>
<evidence type="ECO:0008006" key="3">
    <source>
        <dbReference type="Google" id="ProtNLM"/>
    </source>
</evidence>
<gene>
    <name evidence="1" type="ORF">HGK34_11975</name>
</gene>